<gene>
    <name evidence="7" type="ORF">Dthio_PD1853</name>
</gene>
<dbReference type="Pfam" id="PF01061">
    <property type="entry name" value="ABC2_membrane"/>
    <property type="match status" value="1"/>
</dbReference>
<keyword evidence="5" id="KW-1003">Cell membrane</keyword>
<feature type="transmembrane region" description="Helical" evidence="5">
    <location>
        <begin position="37"/>
        <end position="57"/>
    </location>
</feature>
<sequence length="260" mass="29359">MKRTDLTFLFLPVWKRNLIVYRRTWKVNFMVPLLEPLFYLAAFGIGLSGLIGDVVYAGEKLSYIQFIAPALLATAIMFNAFFENTYASFVRMYYQKTFDAMLATPLSLEEVVTAEIVWGATKSMMAAVIILGVISVLGFAVYPWALVVIPLAFLGGMVFGSVGMFFTGITPSIDMFNLPFFLLVTPLFLFSGTFFPVASLPEWGQHLARISPLYHLVELTRLCTMGRMESNLLVSLFYLKGFAAVFYFLSIRSMRNRLIK</sequence>
<proteinExistence type="inferred from homology"/>
<comment type="subcellular location">
    <subcellularLocation>
        <location evidence="5">Cell membrane</location>
        <topology evidence="5">Multi-pass membrane protein</topology>
    </subcellularLocation>
    <subcellularLocation>
        <location evidence="1">Membrane</location>
        <topology evidence="1">Multi-pass membrane protein</topology>
    </subcellularLocation>
</comment>
<evidence type="ECO:0000256" key="4">
    <source>
        <dbReference type="ARBA" id="ARBA00023136"/>
    </source>
</evidence>
<dbReference type="GO" id="GO:0140359">
    <property type="term" value="F:ABC-type transporter activity"/>
    <property type="evidence" value="ECO:0007669"/>
    <property type="project" value="InterPro"/>
</dbReference>
<dbReference type="PANTHER" id="PTHR43229">
    <property type="entry name" value="NODULATION PROTEIN J"/>
    <property type="match status" value="1"/>
</dbReference>
<dbReference type="Proteomes" id="UP000005496">
    <property type="component" value="Unassembled WGS sequence"/>
</dbReference>
<evidence type="ECO:0000256" key="5">
    <source>
        <dbReference type="RuleBase" id="RU361157"/>
    </source>
</evidence>
<accession>D6SP18</accession>
<evidence type="ECO:0000313" key="7">
    <source>
        <dbReference type="EMBL" id="EFI34494.1"/>
    </source>
</evidence>
<reference evidence="7" key="1">
    <citation type="submission" date="2010-05" db="EMBL/GenBank/DDBJ databases">
        <title>The draft genome of Desulfonatronospira thiodismutans ASO3-1.</title>
        <authorList>
            <consortium name="US DOE Joint Genome Institute (JGI-PGF)"/>
            <person name="Lucas S."/>
            <person name="Copeland A."/>
            <person name="Lapidus A."/>
            <person name="Cheng J.-F."/>
            <person name="Bruce D."/>
            <person name="Goodwin L."/>
            <person name="Pitluck S."/>
            <person name="Chertkov O."/>
            <person name="Brettin T."/>
            <person name="Detter J.C."/>
            <person name="Han C."/>
            <person name="Land M.L."/>
            <person name="Hauser L."/>
            <person name="Kyrpides N."/>
            <person name="Mikhailova N."/>
            <person name="Muyzer G."/>
            <person name="Woyke T."/>
        </authorList>
    </citation>
    <scope>NUCLEOTIDE SEQUENCE [LARGE SCALE GENOMIC DNA]</scope>
    <source>
        <strain evidence="7">ASO3-1</strain>
    </source>
</reference>
<evidence type="ECO:0000256" key="3">
    <source>
        <dbReference type="ARBA" id="ARBA00022989"/>
    </source>
</evidence>
<feature type="transmembrane region" description="Helical" evidence="5">
    <location>
        <begin position="124"/>
        <end position="142"/>
    </location>
</feature>
<dbReference type="InterPro" id="IPR000412">
    <property type="entry name" value="ABC_2_transport"/>
</dbReference>
<keyword evidence="5" id="KW-0813">Transport</keyword>
<keyword evidence="2 5" id="KW-0812">Transmembrane</keyword>
<evidence type="ECO:0000256" key="2">
    <source>
        <dbReference type="ARBA" id="ARBA00022692"/>
    </source>
</evidence>
<evidence type="ECO:0000259" key="6">
    <source>
        <dbReference type="PROSITE" id="PS51012"/>
    </source>
</evidence>
<dbReference type="GO" id="GO:0043190">
    <property type="term" value="C:ATP-binding cassette (ABC) transporter complex"/>
    <property type="evidence" value="ECO:0007669"/>
    <property type="project" value="InterPro"/>
</dbReference>
<feature type="transmembrane region" description="Helical" evidence="5">
    <location>
        <begin position="178"/>
        <end position="198"/>
    </location>
</feature>
<protein>
    <recommendedName>
        <fullName evidence="5">Transport permease protein</fullName>
    </recommendedName>
</protein>
<name>D6SP18_9BACT</name>
<dbReference type="InterPro" id="IPR051784">
    <property type="entry name" value="Nod_factor_ABC_transporter"/>
</dbReference>
<dbReference type="eggNOG" id="COG0842">
    <property type="taxonomic scope" value="Bacteria"/>
</dbReference>
<dbReference type="PRINTS" id="PR00164">
    <property type="entry name" value="ABC2TRNSPORT"/>
</dbReference>
<keyword evidence="4 5" id="KW-0472">Membrane</keyword>
<keyword evidence="8" id="KW-1185">Reference proteome</keyword>
<dbReference type="AlphaFoldDB" id="D6SP18"/>
<feature type="transmembrane region" description="Helical" evidence="5">
    <location>
        <begin position="63"/>
        <end position="82"/>
    </location>
</feature>
<dbReference type="PROSITE" id="PS51012">
    <property type="entry name" value="ABC_TM2"/>
    <property type="match status" value="1"/>
</dbReference>
<dbReference type="OrthoDB" id="9788252at2"/>
<keyword evidence="3 5" id="KW-1133">Transmembrane helix</keyword>
<dbReference type="RefSeq" id="WP_008869816.1">
    <property type="nucleotide sequence ID" value="NZ_ACJN02000002.1"/>
</dbReference>
<evidence type="ECO:0000313" key="8">
    <source>
        <dbReference type="Proteomes" id="UP000005496"/>
    </source>
</evidence>
<feature type="transmembrane region" description="Helical" evidence="5">
    <location>
        <begin position="232"/>
        <end position="251"/>
    </location>
</feature>
<dbReference type="PIRSF" id="PIRSF006648">
    <property type="entry name" value="DrrB"/>
    <property type="match status" value="1"/>
</dbReference>
<dbReference type="EMBL" id="ACJN02000002">
    <property type="protein sequence ID" value="EFI34494.1"/>
    <property type="molecule type" value="Genomic_DNA"/>
</dbReference>
<comment type="similarity">
    <text evidence="5">Belongs to the ABC-2 integral membrane protein family.</text>
</comment>
<dbReference type="InterPro" id="IPR047817">
    <property type="entry name" value="ABC2_TM_bact-type"/>
</dbReference>
<dbReference type="InterPro" id="IPR013525">
    <property type="entry name" value="ABC2_TM"/>
</dbReference>
<organism evidence="7 8">
    <name type="scientific">Desulfonatronospira thiodismutans ASO3-1</name>
    <dbReference type="NCBI Taxonomy" id="555779"/>
    <lineage>
        <taxon>Bacteria</taxon>
        <taxon>Pseudomonadati</taxon>
        <taxon>Thermodesulfobacteriota</taxon>
        <taxon>Desulfovibrionia</taxon>
        <taxon>Desulfovibrionales</taxon>
        <taxon>Desulfonatronovibrionaceae</taxon>
        <taxon>Desulfonatronospira</taxon>
    </lineage>
</organism>
<feature type="domain" description="ABC transmembrane type-2" evidence="6">
    <location>
        <begin position="27"/>
        <end position="257"/>
    </location>
</feature>
<evidence type="ECO:0000256" key="1">
    <source>
        <dbReference type="ARBA" id="ARBA00004141"/>
    </source>
</evidence>
<comment type="caution">
    <text evidence="7">The sequence shown here is derived from an EMBL/GenBank/DDBJ whole genome shotgun (WGS) entry which is preliminary data.</text>
</comment>
<dbReference type="PANTHER" id="PTHR43229:SF2">
    <property type="entry name" value="NODULATION PROTEIN J"/>
    <property type="match status" value="1"/>
</dbReference>
<feature type="transmembrane region" description="Helical" evidence="5">
    <location>
        <begin position="148"/>
        <end position="166"/>
    </location>
</feature>